<keyword evidence="1" id="KW-1185">Reference proteome</keyword>
<reference evidence="2" key="1">
    <citation type="submission" date="2017-02" db="UniProtKB">
        <authorList>
            <consortium name="WormBaseParasite"/>
        </authorList>
    </citation>
    <scope>IDENTIFICATION</scope>
</reference>
<protein>
    <submittedName>
        <fullName evidence="2">Rep_fac-A_C domain-containing protein</fullName>
    </submittedName>
</protein>
<sequence>MSDLTLVDFLKNVFDNVDNNVRNYPLLIKVLDNVNEGFEVKDNFSKLSRVTIQEIAGEVLRALDENKEAYLNVQSIEIQTKYDFNSNQFYRELHILTYFFIPNKTFTLKNDLHLIDTEIKYNVNTPYIVEDDEKEINDIYTKNDTDNIKFHLYVLVLEKSSLNKRKVDGKYIFNITIIDRNGITINCVHFICESSDEIYRNVNVEEYHMLRLINAGTFTLRNNQRDYMNAKKSLVLNPDKTIFESTEKKFKCKGLPIDFKNLNITYSFFDNDRIDTVGVVAKVENVGTFIKENKPMVLRIKVKNYISPEMDEDGKQVVKANRTFDYIDPCSDNHYKQWLERMLADIKKLTEMNGNL</sequence>
<accession>A0A0N5BDK2</accession>
<proteinExistence type="predicted"/>
<evidence type="ECO:0000313" key="1">
    <source>
        <dbReference type="Proteomes" id="UP000046392"/>
    </source>
</evidence>
<dbReference type="AlphaFoldDB" id="A0A0N5BDK2"/>
<dbReference type="Proteomes" id="UP000046392">
    <property type="component" value="Unplaced"/>
</dbReference>
<dbReference type="WBParaSite" id="SPAL_0000408500.1">
    <property type="protein sequence ID" value="SPAL_0000408500.1"/>
    <property type="gene ID" value="SPAL_0000408500"/>
</dbReference>
<organism evidence="1 2">
    <name type="scientific">Strongyloides papillosus</name>
    <name type="common">Intestinal threadworm</name>
    <dbReference type="NCBI Taxonomy" id="174720"/>
    <lineage>
        <taxon>Eukaryota</taxon>
        <taxon>Metazoa</taxon>
        <taxon>Ecdysozoa</taxon>
        <taxon>Nematoda</taxon>
        <taxon>Chromadorea</taxon>
        <taxon>Rhabditida</taxon>
        <taxon>Tylenchina</taxon>
        <taxon>Panagrolaimomorpha</taxon>
        <taxon>Strongyloidoidea</taxon>
        <taxon>Strongyloididae</taxon>
        <taxon>Strongyloides</taxon>
    </lineage>
</organism>
<evidence type="ECO:0000313" key="2">
    <source>
        <dbReference type="WBParaSite" id="SPAL_0000408500.1"/>
    </source>
</evidence>
<name>A0A0N5BDK2_STREA</name>